<evidence type="ECO:0000256" key="1">
    <source>
        <dbReference type="SAM" id="MobiDB-lite"/>
    </source>
</evidence>
<reference evidence="2 3" key="1">
    <citation type="submission" date="2016-10" db="EMBL/GenBank/DDBJ databases">
        <authorList>
            <person name="de Groot N.N."/>
        </authorList>
    </citation>
    <scope>NUCLEOTIDE SEQUENCE [LARGE SCALE GENOMIC DNA]</scope>
    <source>
        <strain evidence="2 3">DSM 12130</strain>
    </source>
</reference>
<protein>
    <submittedName>
        <fullName evidence="2">Uncharacterized protein</fullName>
    </submittedName>
</protein>
<feature type="region of interest" description="Disordered" evidence="1">
    <location>
        <begin position="43"/>
        <end position="69"/>
    </location>
</feature>
<accession>A0A1H0SEL5</accession>
<evidence type="ECO:0000313" key="2">
    <source>
        <dbReference type="EMBL" id="SDP39616.1"/>
    </source>
</evidence>
<keyword evidence="3" id="KW-1185">Reference proteome</keyword>
<proteinExistence type="predicted"/>
<name>A0A1H0SEL5_9BACT</name>
<dbReference type="Proteomes" id="UP000199073">
    <property type="component" value="Unassembled WGS sequence"/>
</dbReference>
<organism evidence="2 3">
    <name type="scientific">Desulforhopalus singaporensis</name>
    <dbReference type="NCBI Taxonomy" id="91360"/>
    <lineage>
        <taxon>Bacteria</taxon>
        <taxon>Pseudomonadati</taxon>
        <taxon>Thermodesulfobacteriota</taxon>
        <taxon>Desulfobulbia</taxon>
        <taxon>Desulfobulbales</taxon>
        <taxon>Desulfocapsaceae</taxon>
        <taxon>Desulforhopalus</taxon>
    </lineage>
</organism>
<dbReference type="STRING" id="91360.SAMN05660330_02634"/>
<dbReference type="AlphaFoldDB" id="A0A1H0SEL5"/>
<dbReference type="RefSeq" id="WP_092223568.1">
    <property type="nucleotide sequence ID" value="NZ_FNJI01000018.1"/>
</dbReference>
<dbReference type="EMBL" id="FNJI01000018">
    <property type="protein sequence ID" value="SDP39616.1"/>
    <property type="molecule type" value="Genomic_DNA"/>
</dbReference>
<evidence type="ECO:0000313" key="3">
    <source>
        <dbReference type="Proteomes" id="UP000199073"/>
    </source>
</evidence>
<gene>
    <name evidence="2" type="ORF">SAMN05660330_02634</name>
</gene>
<sequence>MCRIIGGEAGYRLADHTWQADDSACKNVVQQDSRHHTFLVDRIRHPDENAEYPGGRTEEPSPELAMGVDKKEGWHRVKRRSCTTLKTEQFLAMGIDFCGTLQVMT</sequence>